<keyword evidence="1" id="KW-0812">Transmembrane</keyword>
<evidence type="ECO:0000256" key="1">
    <source>
        <dbReference type="SAM" id="Phobius"/>
    </source>
</evidence>
<keyword evidence="1" id="KW-1133">Transmembrane helix</keyword>
<dbReference type="RefSeq" id="WP_091812876.1">
    <property type="nucleotide sequence ID" value="NZ_FNNE01000005.1"/>
</dbReference>
<proteinExistence type="predicted"/>
<dbReference type="AlphaFoldDB" id="A0A1H2XT52"/>
<dbReference type="OrthoDB" id="6196596at2"/>
<dbReference type="Proteomes" id="UP000199675">
    <property type="component" value="Unassembled WGS sequence"/>
</dbReference>
<gene>
    <name evidence="2" type="ORF">SAMN04487960_105144</name>
</gene>
<name>A0A1H2XT52_9GAMM</name>
<feature type="transmembrane region" description="Helical" evidence="1">
    <location>
        <begin position="88"/>
        <end position="106"/>
    </location>
</feature>
<organism evidence="2 3">
    <name type="scientific">Marinobacter mobilis</name>
    <dbReference type="NCBI Taxonomy" id="488533"/>
    <lineage>
        <taxon>Bacteria</taxon>
        <taxon>Pseudomonadati</taxon>
        <taxon>Pseudomonadota</taxon>
        <taxon>Gammaproteobacteria</taxon>
        <taxon>Pseudomonadales</taxon>
        <taxon>Marinobacteraceae</taxon>
        <taxon>Marinobacter</taxon>
    </lineage>
</organism>
<evidence type="ECO:0000313" key="2">
    <source>
        <dbReference type="EMBL" id="SDW95644.1"/>
    </source>
</evidence>
<evidence type="ECO:0000313" key="3">
    <source>
        <dbReference type="Proteomes" id="UP000199675"/>
    </source>
</evidence>
<accession>A0A1H2XT52</accession>
<reference evidence="2 3" key="1">
    <citation type="submission" date="2016-10" db="EMBL/GenBank/DDBJ databases">
        <authorList>
            <person name="de Groot N.N."/>
        </authorList>
    </citation>
    <scope>NUCLEOTIDE SEQUENCE [LARGE SCALE GENOMIC DNA]</scope>
    <source>
        <strain evidence="2 3">CGMCC 1.7059</strain>
    </source>
</reference>
<keyword evidence="1" id="KW-0472">Membrane</keyword>
<feature type="transmembrane region" description="Helical" evidence="1">
    <location>
        <begin position="20"/>
        <end position="38"/>
    </location>
</feature>
<protein>
    <submittedName>
        <fullName evidence="2">Uncharacterized protein</fullName>
    </submittedName>
</protein>
<keyword evidence="3" id="KW-1185">Reference proteome</keyword>
<sequence>MSFTPPQPTQNSHPWRKPLLATEFIALAILVGSMALLGRSNTDAEPLNPAWLVIPALASLAVFISFIGLMYLRWVAAASPERQGRHRVIFALLALTLLGVWGYGIVNTWSGLGS</sequence>
<feature type="transmembrane region" description="Helical" evidence="1">
    <location>
        <begin position="50"/>
        <end position="76"/>
    </location>
</feature>
<dbReference type="EMBL" id="FNNE01000005">
    <property type="protein sequence ID" value="SDW95644.1"/>
    <property type="molecule type" value="Genomic_DNA"/>
</dbReference>